<reference evidence="3" key="1">
    <citation type="submission" date="2023-04" db="EMBL/GenBank/DDBJ databases">
        <title>Genome dynamics across the evolutionary transition to endosymbiosis.</title>
        <authorList>
            <person name="Siozios S."/>
            <person name="Nadal-Jimenez P."/>
            <person name="Azagi T."/>
            <person name="Sprong H."/>
            <person name="Frost C.L."/>
            <person name="Parratt S.R."/>
            <person name="Taylor G."/>
            <person name="Brettell L."/>
            <person name="Lew K.C."/>
            <person name="Croft L."/>
            <person name="King K.C."/>
            <person name="Brockhurst M.A."/>
            <person name="Hypsa V."/>
            <person name="Novakova E."/>
            <person name="Darby A.C."/>
            <person name="Hurst G.D.D."/>
        </authorList>
    </citation>
    <scope>NUCLEOTIDE SEQUENCE</scope>
    <source>
        <strain evidence="3">ANv_CAN</strain>
    </source>
</reference>
<dbReference type="SUPFAM" id="SSF52980">
    <property type="entry name" value="Restriction endonuclease-like"/>
    <property type="match status" value="1"/>
</dbReference>
<organism evidence="3 4">
    <name type="scientific">Arsenophonus nasoniae</name>
    <name type="common">son-killer infecting Nasonia vitripennis</name>
    <dbReference type="NCBI Taxonomy" id="638"/>
    <lineage>
        <taxon>Bacteria</taxon>
        <taxon>Pseudomonadati</taxon>
        <taxon>Pseudomonadota</taxon>
        <taxon>Gammaproteobacteria</taxon>
        <taxon>Enterobacterales</taxon>
        <taxon>Morganellaceae</taxon>
        <taxon>Arsenophonus</taxon>
    </lineage>
</organism>
<dbReference type="Pfam" id="PF09588">
    <property type="entry name" value="YqaJ"/>
    <property type="match status" value="1"/>
</dbReference>
<dbReference type="InterPro" id="IPR011604">
    <property type="entry name" value="PDDEXK-like_dom_sf"/>
</dbReference>
<dbReference type="InterPro" id="IPR011335">
    <property type="entry name" value="Restrct_endonuc-II-like"/>
</dbReference>
<evidence type="ECO:0000259" key="1">
    <source>
        <dbReference type="Pfam" id="PF09588"/>
    </source>
</evidence>
<dbReference type="EMBL" id="CP123523">
    <property type="protein sequence ID" value="WGM07217.1"/>
    <property type="molecule type" value="Genomic_DNA"/>
</dbReference>
<dbReference type="EMBL" id="CP123523">
    <property type="protein sequence ID" value="WGM04467.1"/>
    <property type="molecule type" value="Genomic_DNA"/>
</dbReference>
<dbReference type="InterPro" id="IPR051703">
    <property type="entry name" value="NF-kappa-B_Signaling_Reg"/>
</dbReference>
<feature type="domain" description="YqaJ viral recombinase" evidence="1">
    <location>
        <begin position="7"/>
        <end position="145"/>
    </location>
</feature>
<dbReference type="Gene3D" id="3.90.320.10">
    <property type="match status" value="1"/>
</dbReference>
<proteinExistence type="predicted"/>
<dbReference type="CDD" id="cd22343">
    <property type="entry name" value="PDDEXK_lambda_exonuclease-like"/>
    <property type="match status" value="1"/>
</dbReference>
<dbReference type="PANTHER" id="PTHR46609:SF8">
    <property type="entry name" value="YQAJ VIRAL RECOMBINASE DOMAIN-CONTAINING PROTEIN"/>
    <property type="match status" value="1"/>
</dbReference>
<dbReference type="NCBIfam" id="TIGR03033">
    <property type="entry name" value="phage_rel_nuc"/>
    <property type="match status" value="1"/>
</dbReference>
<dbReference type="InterPro" id="IPR019080">
    <property type="entry name" value="YqaJ_viral_recombinase"/>
</dbReference>
<dbReference type="InterPro" id="IPR017482">
    <property type="entry name" value="Lambda-type_endonuclease"/>
</dbReference>
<dbReference type="Proteomes" id="UP001177592">
    <property type="component" value="Chromosome"/>
</dbReference>
<protein>
    <submittedName>
        <fullName evidence="3">YqaJ viral recombinase family protein</fullName>
    </submittedName>
</protein>
<accession>A0ABY8NS11</accession>
<evidence type="ECO:0000313" key="4">
    <source>
        <dbReference type="Proteomes" id="UP001177592"/>
    </source>
</evidence>
<name>A0ABY8NS11_9GAMM</name>
<dbReference type="GeneID" id="96877763"/>
<gene>
    <name evidence="3" type="ORF">QE258_08170</name>
    <name evidence="2" type="ORF">QE258_12620</name>
</gene>
<keyword evidence="4" id="KW-1185">Reference proteome</keyword>
<evidence type="ECO:0000313" key="2">
    <source>
        <dbReference type="EMBL" id="WGM04467.1"/>
    </source>
</evidence>
<dbReference type="PANTHER" id="PTHR46609">
    <property type="entry name" value="EXONUCLEASE, PHAGE-TYPE/RECB, C-TERMINAL DOMAIN-CONTAINING PROTEIN"/>
    <property type="match status" value="1"/>
</dbReference>
<evidence type="ECO:0000313" key="3">
    <source>
        <dbReference type="EMBL" id="WGM07217.1"/>
    </source>
</evidence>
<dbReference type="RefSeq" id="WP_051297183.1">
    <property type="nucleotide sequence ID" value="NZ_CP038613.1"/>
</dbReference>
<sequence>MKQKTDEWFQARLGKVTASNLHKVLSKGRGTTQRNYLMQLVCETLTGQREDIKTNQAIERGIALEPQARARYCLNEFDVTVTEVGFIPHPSIALFGASPDGLVNDDGLIEIKCPNTTTHIETILTGKPKYEYLLQMHGQMMCTGRNWCDFVSYDDRLPPNLAYYKIRIIKDDDLVNEIEQAVQVFIEKLKSEINKINQYVETPWQTRTSVTLPDASAN</sequence>